<dbReference type="PRINTS" id="PR00258">
    <property type="entry name" value="SPERACTRCPTR"/>
</dbReference>
<dbReference type="SMART" id="SM00181">
    <property type="entry name" value="EGF"/>
    <property type="match status" value="2"/>
</dbReference>
<dbReference type="GO" id="GO:0005886">
    <property type="term" value="C:plasma membrane"/>
    <property type="evidence" value="ECO:0007669"/>
    <property type="project" value="UniProtKB-SubCell"/>
</dbReference>
<dbReference type="Gene3D" id="3.10.250.10">
    <property type="entry name" value="SRCR-like domain"/>
    <property type="match status" value="7"/>
</dbReference>
<keyword evidence="11" id="KW-0325">Glycoprotein</keyword>
<evidence type="ECO:0000256" key="2">
    <source>
        <dbReference type="ARBA" id="ARBA00022475"/>
    </source>
</evidence>
<feature type="domain" description="SRCR" evidence="15">
    <location>
        <begin position="427"/>
        <end position="537"/>
    </location>
</feature>
<keyword evidence="10 13" id="KW-1015">Disulfide bond</keyword>
<keyword evidence="2" id="KW-1003">Cell membrane</keyword>
<sequence length="930" mass="103164">MISMSALTFMRLVLYYSDVRIRLTGSNVTFAGRVEIFSYGVWGRIDGSSSWDRTEAEVVCRQLGFPGVVTALKYSPFGEGSGPVLMSYVSCTGNKMISLSALTFMRLVLYYSDVRIRLTGSNVTYAGRVEIFSYGVWGRIDGSSSWGRTEAEVVCRQLGFPGIVTALKYSPFGEGSGPVLMSYVRCTGSEKTLQQCQYRNWLETDVYENREVGVICKTHELDTDVRDISIRLQGSSIPNAGRVEVLYAGIWGAISGTSWDINDATVVCRQLGYQAGAEVALANGVYGPVSGLVWITNLRCSGSETDVMSCFHDGIEMPVRLRGSTSPNMGRVEVYYAGIWGSIYSSNWDIKDATVVCKQLGYTTALLAGSRLFCSVTVPFFFRDFRCHGNESAIGRCARDFFDSTWSSSYCANVLCSDGTADSGFDVRLTNSAVRHAGRVELRIHGIWGTLQLVPWSWYHHYYNFRFAGVICRQLNFSDSILAVSWAAFGPGTGPQWYDTRDIQCLGDESSLQNCTYYDQPQLRTGDHDYDLSVICKPNNAQANDFKVRLTGSNLTFAGTIEVMYYGVWGGVFGRGFIDVNAGHVVCRQLGYPGADKIFKYTAFERLKGPLWIWTIHCNGNESNISDCAVTTWENQWIHGYYQRPRFAAGVSCRQANFNSSQSKSKLAILLSDKTNFERPFSLAFVFKSQRTRETHRRTFSIANSQKEAIVMTRYFVLYSFIFSVLIFRTHCHYNLCIFSVSNVRLIGAPISNAGRVEVFYAGVWGKIDSSGWDFNASHVICCQLGYPASLSSGHNNQFGLSTGLEWFRNVRCFGNESNLGECTRDVSGYISSGSRTVTVLCKLRYQADISSKCLDVKCQHQGTCIETGGGAICNCTEGFTGIHCEKSISNPCQSSPCMNGGKCFSNESSYICSCPVGLSGHRCEERTAI</sequence>
<keyword evidence="17" id="KW-1185">Reference proteome</keyword>
<dbReference type="OrthoDB" id="536948at2759"/>
<keyword evidence="5" id="KW-0732">Signal</keyword>
<dbReference type="STRING" id="46731.A0A3M6TIE7"/>
<evidence type="ECO:0000256" key="4">
    <source>
        <dbReference type="ARBA" id="ARBA00022692"/>
    </source>
</evidence>
<dbReference type="Gene3D" id="2.10.25.10">
    <property type="entry name" value="Laminin"/>
    <property type="match status" value="2"/>
</dbReference>
<evidence type="ECO:0000259" key="14">
    <source>
        <dbReference type="PROSITE" id="PS50026"/>
    </source>
</evidence>
<comment type="subcellular location">
    <subcellularLocation>
        <location evidence="1">Cell membrane</location>
        <topology evidence="1">Single-pass type I membrane protein</topology>
    </subcellularLocation>
</comment>
<dbReference type="PANTHER" id="PTHR19331">
    <property type="entry name" value="SCAVENGER RECEPTOR DOMAIN-CONTAINING"/>
    <property type="match status" value="1"/>
</dbReference>
<dbReference type="SMART" id="SM00202">
    <property type="entry name" value="SR"/>
    <property type="match status" value="7"/>
</dbReference>
<evidence type="ECO:0000259" key="15">
    <source>
        <dbReference type="PROSITE" id="PS50287"/>
    </source>
</evidence>
<accession>A0A3M6TIE7</accession>
<evidence type="ECO:0000256" key="6">
    <source>
        <dbReference type="ARBA" id="ARBA00022737"/>
    </source>
</evidence>
<feature type="domain" description="EGF-like" evidence="14">
    <location>
        <begin position="889"/>
        <end position="925"/>
    </location>
</feature>
<feature type="disulfide bond" evidence="13">
    <location>
        <begin position="300"/>
        <end position="310"/>
    </location>
</feature>
<dbReference type="PROSITE" id="PS01186">
    <property type="entry name" value="EGF_2"/>
    <property type="match status" value="1"/>
</dbReference>
<keyword evidence="6" id="KW-0677">Repeat</keyword>
<feature type="disulfide bond" evidence="13">
    <location>
        <begin position="186"/>
        <end position="196"/>
    </location>
</feature>
<keyword evidence="3 12" id="KW-0245">EGF-like domain</keyword>
<evidence type="ECO:0000256" key="12">
    <source>
        <dbReference type="PROSITE-ProRule" id="PRU00076"/>
    </source>
</evidence>
<evidence type="ECO:0000256" key="11">
    <source>
        <dbReference type="ARBA" id="ARBA00023180"/>
    </source>
</evidence>
<name>A0A3M6TIE7_POCDA</name>
<feature type="domain" description="SRCR" evidence="15">
    <location>
        <begin position="116"/>
        <end position="217"/>
    </location>
</feature>
<dbReference type="PROSITE" id="PS50287">
    <property type="entry name" value="SRCR_2"/>
    <property type="match status" value="7"/>
</dbReference>
<evidence type="ECO:0000256" key="8">
    <source>
        <dbReference type="ARBA" id="ARBA00022989"/>
    </source>
</evidence>
<evidence type="ECO:0000256" key="9">
    <source>
        <dbReference type="ARBA" id="ARBA00023136"/>
    </source>
</evidence>
<feature type="disulfide bond" evidence="12">
    <location>
        <begin position="915"/>
        <end position="924"/>
    </location>
</feature>
<dbReference type="InterPro" id="IPR001881">
    <property type="entry name" value="EGF-like_Ca-bd_dom"/>
</dbReference>
<dbReference type="FunFam" id="2.10.25.10:FF:000391">
    <property type="entry name" value="Weary, isoform C"/>
    <property type="match status" value="1"/>
</dbReference>
<evidence type="ECO:0000256" key="10">
    <source>
        <dbReference type="ARBA" id="ARBA00023157"/>
    </source>
</evidence>
<feature type="disulfide bond" evidence="12">
    <location>
        <begin position="876"/>
        <end position="885"/>
    </location>
</feature>
<dbReference type="InterPro" id="IPR000742">
    <property type="entry name" value="EGF"/>
</dbReference>
<dbReference type="InterPro" id="IPR036772">
    <property type="entry name" value="SRCR-like_dom_sf"/>
</dbReference>
<evidence type="ECO:0008006" key="18">
    <source>
        <dbReference type="Google" id="ProtNLM"/>
    </source>
</evidence>
<comment type="caution">
    <text evidence="13">Lacks conserved residue(s) required for the propagation of feature annotation.</text>
</comment>
<protein>
    <recommendedName>
        <fullName evidence="18">Deleted in malignant brain tumors 1 protein</fullName>
    </recommendedName>
</protein>
<evidence type="ECO:0000313" key="16">
    <source>
        <dbReference type="EMBL" id="RMX41089.1"/>
    </source>
</evidence>
<evidence type="ECO:0000256" key="1">
    <source>
        <dbReference type="ARBA" id="ARBA00004251"/>
    </source>
</evidence>
<gene>
    <name evidence="16" type="ORF">pdam_00003242</name>
</gene>
<dbReference type="Pfam" id="PF00530">
    <property type="entry name" value="SRCR"/>
    <property type="match status" value="7"/>
</dbReference>
<keyword evidence="9" id="KW-0472">Membrane</keyword>
<feature type="non-terminal residue" evidence="16">
    <location>
        <position position="930"/>
    </location>
</feature>
<dbReference type="CDD" id="cd00054">
    <property type="entry name" value="EGF_CA"/>
    <property type="match status" value="2"/>
</dbReference>
<organism evidence="16 17">
    <name type="scientific">Pocillopora damicornis</name>
    <name type="common">Cauliflower coral</name>
    <name type="synonym">Millepora damicornis</name>
    <dbReference type="NCBI Taxonomy" id="46731"/>
    <lineage>
        <taxon>Eukaryota</taxon>
        <taxon>Metazoa</taxon>
        <taxon>Cnidaria</taxon>
        <taxon>Anthozoa</taxon>
        <taxon>Hexacorallia</taxon>
        <taxon>Scleractinia</taxon>
        <taxon>Astrocoeniina</taxon>
        <taxon>Pocilloporidae</taxon>
        <taxon>Pocillopora</taxon>
    </lineage>
</organism>
<dbReference type="FunFam" id="3.10.250.10:FF:000001">
    <property type="entry name" value="Lysyl oxidase 4 isoform X1"/>
    <property type="match status" value="1"/>
</dbReference>
<dbReference type="Proteomes" id="UP000275408">
    <property type="component" value="Unassembled WGS sequence"/>
</dbReference>
<proteinExistence type="predicted"/>
<evidence type="ECO:0000256" key="5">
    <source>
        <dbReference type="ARBA" id="ARBA00022729"/>
    </source>
</evidence>
<dbReference type="FunFam" id="3.10.250.10:FF:000016">
    <property type="entry name" value="Scavenger receptor cysteine-rich protein type 12"/>
    <property type="match status" value="5"/>
</dbReference>
<feature type="disulfide bond" evidence="13">
    <location>
        <begin position="505"/>
        <end position="515"/>
    </location>
</feature>
<dbReference type="GO" id="GO:0005509">
    <property type="term" value="F:calcium ion binding"/>
    <property type="evidence" value="ECO:0007669"/>
    <property type="project" value="InterPro"/>
</dbReference>
<feature type="domain" description="SRCR" evidence="15">
    <location>
        <begin position="744"/>
        <end position="855"/>
    </location>
</feature>
<evidence type="ECO:0000256" key="3">
    <source>
        <dbReference type="ARBA" id="ARBA00022536"/>
    </source>
</evidence>
<evidence type="ECO:0000256" key="13">
    <source>
        <dbReference type="PROSITE-ProRule" id="PRU00196"/>
    </source>
</evidence>
<feature type="disulfide bond" evidence="13">
    <location>
        <begin position="387"/>
        <end position="397"/>
    </location>
</feature>
<feature type="disulfide bond" evidence="13">
    <location>
        <begin position="155"/>
        <end position="216"/>
    </location>
</feature>
<dbReference type="PANTHER" id="PTHR19331:SF465">
    <property type="entry name" value="EGG PEPTIDE SPERACT RECEPTOR"/>
    <property type="match status" value="1"/>
</dbReference>
<feature type="domain" description="SRCR" evidence="15">
    <location>
        <begin position="548"/>
        <end position="654"/>
    </location>
</feature>
<dbReference type="SUPFAM" id="SSF56487">
    <property type="entry name" value="SRCR-like"/>
    <property type="match status" value="7"/>
</dbReference>
<dbReference type="GO" id="GO:0023052">
    <property type="term" value="P:signaling"/>
    <property type="evidence" value="ECO:0007669"/>
    <property type="project" value="UniProtKB-ARBA"/>
</dbReference>
<dbReference type="EMBL" id="RCHS01003527">
    <property type="protein sequence ID" value="RMX41089.1"/>
    <property type="molecule type" value="Genomic_DNA"/>
</dbReference>
<evidence type="ECO:0000256" key="7">
    <source>
        <dbReference type="ARBA" id="ARBA00022837"/>
    </source>
</evidence>
<dbReference type="SMART" id="SM00179">
    <property type="entry name" value="EGF_CA"/>
    <property type="match status" value="2"/>
</dbReference>
<evidence type="ECO:0000313" key="17">
    <source>
        <dbReference type="Proteomes" id="UP000275408"/>
    </source>
</evidence>
<comment type="caution">
    <text evidence="16">The sequence shown here is derived from an EMBL/GenBank/DDBJ whole genome shotgun (WGS) entry which is preliminary data.</text>
</comment>
<feature type="domain" description="SRCR" evidence="15">
    <location>
        <begin position="319"/>
        <end position="417"/>
    </location>
</feature>
<dbReference type="Pfam" id="PF00008">
    <property type="entry name" value="EGF"/>
    <property type="match status" value="2"/>
</dbReference>
<keyword evidence="8" id="KW-1133">Transmembrane helix</keyword>
<dbReference type="PROSITE" id="PS00022">
    <property type="entry name" value="EGF_1"/>
    <property type="match status" value="2"/>
</dbReference>
<feature type="disulfide bond" evidence="13">
    <location>
        <begin position="618"/>
        <end position="628"/>
    </location>
</feature>
<dbReference type="SUPFAM" id="SSF57196">
    <property type="entry name" value="EGF/Laminin"/>
    <property type="match status" value="2"/>
</dbReference>
<dbReference type="InterPro" id="IPR001190">
    <property type="entry name" value="SRCR"/>
</dbReference>
<dbReference type="PROSITE" id="PS50026">
    <property type="entry name" value="EGF_3"/>
    <property type="match status" value="2"/>
</dbReference>
<feature type="disulfide bond" evidence="13">
    <location>
        <begin position="813"/>
        <end position="823"/>
    </location>
</feature>
<reference evidence="16 17" key="1">
    <citation type="journal article" date="2018" name="Sci. Rep.">
        <title>Comparative analysis of the Pocillopora damicornis genome highlights role of immune system in coral evolution.</title>
        <authorList>
            <person name="Cunning R."/>
            <person name="Bay R.A."/>
            <person name="Gillette P."/>
            <person name="Baker A.C."/>
            <person name="Traylor-Knowles N."/>
        </authorList>
    </citation>
    <scope>NUCLEOTIDE SEQUENCE [LARGE SCALE GENOMIC DNA]</scope>
    <source>
        <strain evidence="16">RSMAS</strain>
        <tissue evidence="16">Whole animal</tissue>
    </source>
</reference>
<feature type="domain" description="EGF-like" evidence="14">
    <location>
        <begin position="850"/>
        <end position="886"/>
    </location>
</feature>
<keyword evidence="7" id="KW-0106">Calcium</keyword>
<feature type="domain" description="SRCR" evidence="15">
    <location>
        <begin position="230"/>
        <end position="310"/>
    </location>
</feature>
<dbReference type="AlphaFoldDB" id="A0A3M6TIE7"/>
<keyword evidence="4" id="KW-0812">Transmembrane</keyword>
<dbReference type="GO" id="GO:0007154">
    <property type="term" value="P:cell communication"/>
    <property type="evidence" value="ECO:0007669"/>
    <property type="project" value="UniProtKB-ARBA"/>
</dbReference>
<feature type="domain" description="SRCR" evidence="15">
    <location>
        <begin position="21"/>
        <end position="99"/>
    </location>
</feature>